<dbReference type="InterPro" id="IPR056067">
    <property type="entry name" value="DUF7650"/>
</dbReference>
<evidence type="ECO:0000256" key="4">
    <source>
        <dbReference type="ARBA" id="ARBA00023242"/>
    </source>
</evidence>
<evidence type="ECO:0000256" key="3">
    <source>
        <dbReference type="ARBA" id="ARBA00023163"/>
    </source>
</evidence>
<reference evidence="7" key="5">
    <citation type="journal article" date="2021" name="G3 (Bethesda)">
        <title>Aegilops tauschii genome assembly Aet v5.0 features greater sequence contiguity and improved annotation.</title>
        <authorList>
            <person name="Wang L."/>
            <person name="Zhu T."/>
            <person name="Rodriguez J.C."/>
            <person name="Deal K.R."/>
            <person name="Dubcovsky J."/>
            <person name="McGuire P.E."/>
            <person name="Lux T."/>
            <person name="Spannagl M."/>
            <person name="Mayer K.F.X."/>
            <person name="Baldrich P."/>
            <person name="Meyers B.C."/>
            <person name="Huo N."/>
            <person name="Gu Y.Q."/>
            <person name="Zhou H."/>
            <person name="Devos K.M."/>
            <person name="Bennetzen J.L."/>
            <person name="Unver T."/>
            <person name="Budak H."/>
            <person name="Gulick P.J."/>
            <person name="Galiba G."/>
            <person name="Kalapos B."/>
            <person name="Nelson D.R."/>
            <person name="Li P."/>
            <person name="You F.M."/>
            <person name="Luo M.C."/>
            <person name="Dvorak J."/>
        </authorList>
    </citation>
    <scope>NUCLEOTIDE SEQUENCE [LARGE SCALE GENOMIC DNA]</scope>
    <source>
        <strain evidence="7">cv. AL8/78</strain>
    </source>
</reference>
<dbReference type="InterPro" id="IPR017884">
    <property type="entry name" value="SANT_dom"/>
</dbReference>
<evidence type="ECO:0000313" key="7">
    <source>
        <dbReference type="EnsemblPlants" id="AET4Gv20425000.3"/>
    </source>
</evidence>
<organism evidence="7 8">
    <name type="scientific">Aegilops tauschii subsp. strangulata</name>
    <name type="common">Goatgrass</name>
    <dbReference type="NCBI Taxonomy" id="200361"/>
    <lineage>
        <taxon>Eukaryota</taxon>
        <taxon>Viridiplantae</taxon>
        <taxon>Streptophyta</taxon>
        <taxon>Embryophyta</taxon>
        <taxon>Tracheophyta</taxon>
        <taxon>Spermatophyta</taxon>
        <taxon>Magnoliopsida</taxon>
        <taxon>Liliopsida</taxon>
        <taxon>Poales</taxon>
        <taxon>Poaceae</taxon>
        <taxon>BOP clade</taxon>
        <taxon>Pooideae</taxon>
        <taxon>Triticodae</taxon>
        <taxon>Triticeae</taxon>
        <taxon>Triticinae</taxon>
        <taxon>Aegilops</taxon>
    </lineage>
</organism>
<reference evidence="8" key="2">
    <citation type="journal article" date="2017" name="Nat. Plants">
        <title>The Aegilops tauschii genome reveals multiple impacts of transposons.</title>
        <authorList>
            <person name="Zhao G."/>
            <person name="Zou C."/>
            <person name="Li K."/>
            <person name="Wang K."/>
            <person name="Li T."/>
            <person name="Gao L."/>
            <person name="Zhang X."/>
            <person name="Wang H."/>
            <person name="Yang Z."/>
            <person name="Liu X."/>
            <person name="Jiang W."/>
            <person name="Mao L."/>
            <person name="Kong X."/>
            <person name="Jiao Y."/>
            <person name="Jia J."/>
        </authorList>
    </citation>
    <scope>NUCLEOTIDE SEQUENCE [LARGE SCALE GENOMIC DNA]</scope>
    <source>
        <strain evidence="8">cv. AL8/78</strain>
    </source>
</reference>
<keyword evidence="2" id="KW-0805">Transcription regulation</keyword>
<dbReference type="PROSITE" id="PS51293">
    <property type="entry name" value="SANT"/>
    <property type="match status" value="1"/>
</dbReference>
<reference evidence="8" key="1">
    <citation type="journal article" date="2014" name="Science">
        <title>Ancient hybridizations among the ancestral genomes of bread wheat.</title>
        <authorList>
            <consortium name="International Wheat Genome Sequencing Consortium,"/>
            <person name="Marcussen T."/>
            <person name="Sandve S.R."/>
            <person name="Heier L."/>
            <person name="Spannagl M."/>
            <person name="Pfeifer M."/>
            <person name="Jakobsen K.S."/>
            <person name="Wulff B.B."/>
            <person name="Steuernagel B."/>
            <person name="Mayer K.F."/>
            <person name="Olsen O.A."/>
        </authorList>
    </citation>
    <scope>NUCLEOTIDE SEQUENCE [LARGE SCALE GENOMIC DNA]</scope>
    <source>
        <strain evidence="8">cv. AL8/78</strain>
    </source>
</reference>
<proteinExistence type="predicted"/>
<feature type="compositionally biased region" description="Low complexity" evidence="5">
    <location>
        <begin position="714"/>
        <end position="723"/>
    </location>
</feature>
<dbReference type="GO" id="GO:0005634">
    <property type="term" value="C:nucleus"/>
    <property type="evidence" value="ECO:0007669"/>
    <property type="project" value="UniProtKB-SubCell"/>
</dbReference>
<reference evidence="7" key="3">
    <citation type="journal article" date="2017" name="Nature">
        <title>Genome sequence of the progenitor of the wheat D genome Aegilops tauschii.</title>
        <authorList>
            <person name="Luo M.C."/>
            <person name="Gu Y.Q."/>
            <person name="Puiu D."/>
            <person name="Wang H."/>
            <person name="Twardziok S.O."/>
            <person name="Deal K.R."/>
            <person name="Huo N."/>
            <person name="Zhu T."/>
            <person name="Wang L."/>
            <person name="Wang Y."/>
            <person name="McGuire P.E."/>
            <person name="Liu S."/>
            <person name="Long H."/>
            <person name="Ramasamy R.K."/>
            <person name="Rodriguez J.C."/>
            <person name="Van S.L."/>
            <person name="Yuan L."/>
            <person name="Wang Z."/>
            <person name="Xia Z."/>
            <person name="Xiao L."/>
            <person name="Anderson O.D."/>
            <person name="Ouyang S."/>
            <person name="Liang Y."/>
            <person name="Zimin A.V."/>
            <person name="Pertea G."/>
            <person name="Qi P."/>
            <person name="Bennetzen J.L."/>
            <person name="Dai X."/>
            <person name="Dawson M.W."/>
            <person name="Muller H.G."/>
            <person name="Kugler K."/>
            <person name="Rivarola-Duarte L."/>
            <person name="Spannagl M."/>
            <person name="Mayer K.F.X."/>
            <person name="Lu F.H."/>
            <person name="Bevan M.W."/>
            <person name="Leroy P."/>
            <person name="Li P."/>
            <person name="You F.M."/>
            <person name="Sun Q."/>
            <person name="Liu Z."/>
            <person name="Lyons E."/>
            <person name="Wicker T."/>
            <person name="Salzberg S.L."/>
            <person name="Devos K.M."/>
            <person name="Dvorak J."/>
        </authorList>
    </citation>
    <scope>NUCLEOTIDE SEQUENCE [LARGE SCALE GENOMIC DNA]</scope>
    <source>
        <strain evidence="7">cv. AL8/78</strain>
    </source>
</reference>
<name>A0A453I354_AEGTS</name>
<protein>
    <recommendedName>
        <fullName evidence="6">SANT domain-containing protein</fullName>
    </recommendedName>
</protein>
<feature type="domain" description="SANT" evidence="6">
    <location>
        <begin position="189"/>
        <end position="241"/>
    </location>
</feature>
<feature type="compositionally biased region" description="Basic and acidic residues" evidence="5">
    <location>
        <begin position="94"/>
        <end position="110"/>
    </location>
</feature>
<dbReference type="Gene3D" id="1.10.10.60">
    <property type="entry name" value="Homeodomain-like"/>
    <property type="match status" value="1"/>
</dbReference>
<sequence length="769" mass="84806">METKMESLELKDNGETQPSLEASIASDVIYDKAPVCPRIGSEYQAEIPNLSTEIERHRLMTSTPESIVLGYDYPGMIGLAIPIMWVPSEVHKEDDLRRQHSSESEARASDQGEDSQMTSIYPIRNNTNAHDSTYQDQHSMLPVNQIESCINQAHDENLAPFSTQEGPGFTNKSLTQQGEIEQFTPLPGLSSSLWSGTEAECFLLGLYIFGKNLSLLSRFLGNKTVGDVLSYYYGMFYKRNAYKRWSDCRKARTTRCIIGERIFTGWRQQEIISRLKSVILEGVHDSLIEIFKSFNAGQASLEDLVFAIKSSVGTEAFVEAVGIGKGKHDLTGYVLDRSKPNQAPSVHPDIPTGIKKFSRRKLTKGTHYFDSVSDVLKRVAADPVLLEVEIGGADNGVTAEQCGYATDMSLNHDGPLDGYQELPKFTIIDTTLVQGEEPSRVRELRKLPPDVNVHFGPSRDSYNTVSVSSSEEQDAEDQSSDDQADCRQVTADVNDAEIVSVCHAGKENQVNSLQNMLAAPSSSFPVNGHSSNGSIEKTDMTCLFGPKTKTERLEYLTPVSKHRSLSSCSNDQTSQHSFSFSRGHGLERKKIKPLWTSTKPTAADVSDNFRTKIIARYSTKEKPCEQITVASNSCTTDRSNEKVNVSSLNEDKSSECKVEVVPKVCSKIRTAEAKVAKEGAQVTSLVKPETSLDDKTSTRVKSRRHGTRNRPPTAKALEALALGFLGGKRKGEPKNPGTSRPPQRACKSLVCTPTSSDTDKSSMEVDLQQ</sequence>
<dbReference type="Pfam" id="PF25826">
    <property type="entry name" value="DUF7952"/>
    <property type="match status" value="1"/>
</dbReference>
<reference evidence="7" key="4">
    <citation type="submission" date="2019-03" db="UniProtKB">
        <authorList>
            <consortium name="EnsemblPlants"/>
        </authorList>
    </citation>
    <scope>IDENTIFICATION</scope>
</reference>
<dbReference type="SUPFAM" id="SSF46689">
    <property type="entry name" value="Homeodomain-like"/>
    <property type="match status" value="1"/>
</dbReference>
<keyword evidence="3" id="KW-0804">Transcription</keyword>
<comment type="subcellular location">
    <subcellularLocation>
        <location evidence="1">Nucleus</location>
    </subcellularLocation>
</comment>
<feature type="region of interest" description="Disordered" evidence="5">
    <location>
        <begin position="94"/>
        <end position="118"/>
    </location>
</feature>
<dbReference type="InterPro" id="IPR057712">
    <property type="entry name" value="DUF7952"/>
</dbReference>
<evidence type="ECO:0000256" key="2">
    <source>
        <dbReference type="ARBA" id="ARBA00023015"/>
    </source>
</evidence>
<feature type="region of interest" description="Disordered" evidence="5">
    <location>
        <begin position="687"/>
        <end position="769"/>
    </location>
</feature>
<dbReference type="GO" id="GO:0003714">
    <property type="term" value="F:transcription corepressor activity"/>
    <property type="evidence" value="ECO:0007669"/>
    <property type="project" value="TreeGrafter"/>
</dbReference>
<feature type="compositionally biased region" description="Basic residues" evidence="5">
    <location>
        <begin position="698"/>
        <end position="708"/>
    </location>
</feature>
<feature type="compositionally biased region" description="Acidic residues" evidence="5">
    <location>
        <begin position="471"/>
        <end position="483"/>
    </location>
</feature>
<feature type="region of interest" description="Disordered" evidence="5">
    <location>
        <begin position="446"/>
        <end position="486"/>
    </location>
</feature>
<dbReference type="Pfam" id="PF24662">
    <property type="entry name" value="DUF7650"/>
    <property type="match status" value="1"/>
</dbReference>
<keyword evidence="4" id="KW-0539">Nucleus</keyword>
<evidence type="ECO:0000313" key="8">
    <source>
        <dbReference type="Proteomes" id="UP000015105"/>
    </source>
</evidence>
<dbReference type="PANTHER" id="PTHR13859">
    <property type="entry name" value="ATROPHIN-RELATED"/>
    <property type="match status" value="1"/>
</dbReference>
<evidence type="ECO:0000259" key="6">
    <source>
        <dbReference type="PROSITE" id="PS51293"/>
    </source>
</evidence>
<dbReference type="PANTHER" id="PTHR13859:SF33">
    <property type="entry name" value="SANT DOMAIN-CONTAINING PROTEIN"/>
    <property type="match status" value="1"/>
</dbReference>
<keyword evidence="8" id="KW-1185">Reference proteome</keyword>
<dbReference type="EnsemblPlants" id="AET4Gv20425000.3">
    <property type="protein sequence ID" value="AET4Gv20425000.3"/>
    <property type="gene ID" value="AET4Gv20425000"/>
</dbReference>
<dbReference type="Proteomes" id="UP000015105">
    <property type="component" value="Chromosome 4D"/>
</dbReference>
<dbReference type="AlphaFoldDB" id="A0A453I354"/>
<dbReference type="InterPro" id="IPR009057">
    <property type="entry name" value="Homeodomain-like_sf"/>
</dbReference>
<accession>A0A453I354</accession>
<evidence type="ECO:0000256" key="1">
    <source>
        <dbReference type="ARBA" id="ARBA00004123"/>
    </source>
</evidence>
<dbReference type="Gramene" id="AET4Gv20425000.3">
    <property type="protein sequence ID" value="AET4Gv20425000.3"/>
    <property type="gene ID" value="AET4Gv20425000"/>
</dbReference>
<evidence type="ECO:0000256" key="5">
    <source>
        <dbReference type="SAM" id="MobiDB-lite"/>
    </source>
</evidence>